<feature type="domain" description="B-block binding subunit of TFIIIC" evidence="7">
    <location>
        <begin position="169"/>
        <end position="243"/>
    </location>
</feature>
<dbReference type="EnsemblMetazoa" id="XM_019994155.1">
    <property type="protein sequence ID" value="XP_019849714.1"/>
    <property type="gene ID" value="LOC109580697"/>
</dbReference>
<comment type="subcellular location">
    <subcellularLocation>
        <location evidence="1">Nucleus</location>
    </subcellularLocation>
</comment>
<dbReference type="Pfam" id="PF04182">
    <property type="entry name" value="B-block_TFIIIC"/>
    <property type="match status" value="1"/>
</dbReference>
<evidence type="ECO:0000259" key="7">
    <source>
        <dbReference type="Pfam" id="PF04182"/>
    </source>
</evidence>
<reference evidence="9" key="1">
    <citation type="journal article" date="2010" name="Nature">
        <title>The Amphimedon queenslandica genome and the evolution of animal complexity.</title>
        <authorList>
            <person name="Srivastava M."/>
            <person name="Simakov O."/>
            <person name="Chapman J."/>
            <person name="Fahey B."/>
            <person name="Gauthier M.E."/>
            <person name="Mitros T."/>
            <person name="Richards G.S."/>
            <person name="Conaco C."/>
            <person name="Dacre M."/>
            <person name="Hellsten U."/>
            <person name="Larroux C."/>
            <person name="Putnam N.H."/>
            <person name="Stanke M."/>
            <person name="Adamska M."/>
            <person name="Darling A."/>
            <person name="Degnan S.M."/>
            <person name="Oakley T.H."/>
            <person name="Plachetzki D.C."/>
            <person name="Zhai Y."/>
            <person name="Adamski M."/>
            <person name="Calcino A."/>
            <person name="Cummins S.F."/>
            <person name="Goodstein D.M."/>
            <person name="Harris C."/>
            <person name="Jackson D.J."/>
            <person name="Leys S.P."/>
            <person name="Shu S."/>
            <person name="Woodcroft B.J."/>
            <person name="Vervoort M."/>
            <person name="Kosik K.S."/>
            <person name="Manning G."/>
            <person name="Degnan B.M."/>
            <person name="Rokhsar D.S."/>
        </authorList>
    </citation>
    <scope>NUCLEOTIDE SEQUENCE [LARGE SCALE GENOMIC DNA]</scope>
</reference>
<keyword evidence="9" id="KW-1185">Reference proteome</keyword>
<dbReference type="Proteomes" id="UP000007879">
    <property type="component" value="Unassembled WGS sequence"/>
</dbReference>
<keyword evidence="2" id="KW-0597">Phosphoprotein</keyword>
<dbReference type="GO" id="GO:0042791">
    <property type="term" value="P:5S class rRNA transcription by RNA polymerase III"/>
    <property type="evidence" value="ECO:0007669"/>
    <property type="project" value="TreeGrafter"/>
</dbReference>
<dbReference type="InterPro" id="IPR044210">
    <property type="entry name" value="Tfc3-like"/>
</dbReference>
<protein>
    <recommendedName>
        <fullName evidence="7">B-block binding subunit of TFIIIC domain-containing protein</fullName>
    </recommendedName>
</protein>
<feature type="region of interest" description="Disordered" evidence="6">
    <location>
        <begin position="1342"/>
        <end position="1402"/>
    </location>
</feature>
<keyword evidence="4" id="KW-0804">Transcription</keyword>
<dbReference type="GO" id="GO:0000127">
    <property type="term" value="C:transcription factor TFIIIC complex"/>
    <property type="evidence" value="ECO:0007669"/>
    <property type="project" value="InterPro"/>
</dbReference>
<dbReference type="PANTHER" id="PTHR15180">
    <property type="entry name" value="GENERAL TRANSCRIPTION FACTOR 3C POLYPEPTIDE 1"/>
    <property type="match status" value="1"/>
</dbReference>
<feature type="compositionally biased region" description="Polar residues" evidence="6">
    <location>
        <begin position="450"/>
        <end position="461"/>
    </location>
</feature>
<dbReference type="GO" id="GO:0003677">
    <property type="term" value="F:DNA binding"/>
    <property type="evidence" value="ECO:0007669"/>
    <property type="project" value="UniProtKB-KW"/>
</dbReference>
<dbReference type="InterPro" id="IPR035625">
    <property type="entry name" value="Tfc3-like_eWH"/>
</dbReference>
<evidence type="ECO:0000313" key="9">
    <source>
        <dbReference type="Proteomes" id="UP000007879"/>
    </source>
</evidence>
<organism evidence="8 9">
    <name type="scientific">Amphimedon queenslandica</name>
    <name type="common">Sponge</name>
    <dbReference type="NCBI Taxonomy" id="400682"/>
    <lineage>
        <taxon>Eukaryota</taxon>
        <taxon>Metazoa</taxon>
        <taxon>Porifera</taxon>
        <taxon>Demospongiae</taxon>
        <taxon>Heteroscleromorpha</taxon>
        <taxon>Haplosclerida</taxon>
        <taxon>Niphatidae</taxon>
        <taxon>Amphimedon</taxon>
    </lineage>
</organism>
<reference evidence="8" key="2">
    <citation type="submission" date="2024-06" db="UniProtKB">
        <authorList>
            <consortium name="EnsemblMetazoa"/>
        </authorList>
    </citation>
    <scope>IDENTIFICATION</scope>
</reference>
<feature type="compositionally biased region" description="Basic residues" evidence="6">
    <location>
        <begin position="469"/>
        <end position="483"/>
    </location>
</feature>
<keyword evidence="3" id="KW-0238">DNA-binding</keyword>
<dbReference type="CDD" id="cd16169">
    <property type="entry name" value="Tau138_eWH"/>
    <property type="match status" value="1"/>
</dbReference>
<dbReference type="GO" id="GO:0006384">
    <property type="term" value="P:transcription initiation at RNA polymerase III promoter"/>
    <property type="evidence" value="ECO:0007669"/>
    <property type="project" value="InterPro"/>
</dbReference>
<gene>
    <name evidence="8" type="primary">109580697</name>
</gene>
<dbReference type="InterPro" id="IPR007309">
    <property type="entry name" value="TFIIIC_Bblock-bd"/>
</dbReference>
<feature type="region of interest" description="Disordered" evidence="6">
    <location>
        <begin position="304"/>
        <end position="347"/>
    </location>
</feature>
<feature type="compositionally biased region" description="Acidic residues" evidence="6">
    <location>
        <begin position="1342"/>
        <end position="1351"/>
    </location>
</feature>
<feature type="compositionally biased region" description="Basic and acidic residues" evidence="6">
    <location>
        <begin position="1375"/>
        <end position="1393"/>
    </location>
</feature>
<evidence type="ECO:0000256" key="3">
    <source>
        <dbReference type="ARBA" id="ARBA00023125"/>
    </source>
</evidence>
<feature type="region of interest" description="Disordered" evidence="6">
    <location>
        <begin position="449"/>
        <end position="518"/>
    </location>
</feature>
<evidence type="ECO:0000256" key="6">
    <source>
        <dbReference type="SAM" id="MobiDB-lite"/>
    </source>
</evidence>
<evidence type="ECO:0000256" key="4">
    <source>
        <dbReference type="ARBA" id="ARBA00023163"/>
    </source>
</evidence>
<evidence type="ECO:0000313" key="8">
    <source>
        <dbReference type="EnsemblMetazoa" id="XP_019849714.1"/>
    </source>
</evidence>
<sequence length="1675" mass="188454">MASVLDVVLDEIGLSGLEGCTPGQLWDHLLARSPPLPLDVSSSSVREYLWAQILTFTKMIRIYKTISPLPPQEPFPKHKVLESGAFWEEFVPTHKNKMIVDIERGVKGSCTSYYEREDITSDILSSSNRSLKEVEEKYGKDSIVLVGSQTCRERSLFPSHLDPSLVPSDIKYSLLEIVGISRSRGIFRTSITKNYLGIDPRSTFHFVKVLTKMDLVDVKVMKLKPPQAKSLQSIHVVFLKRFSPQYYGFGKMSTSDQILYDILLTSPNHTAPLKFCREKMGKRLFKVTKTALVASGAIEVLYPSGSSCPEDEEEGEGNKEPLIRLVQEPPAIEDSGSSVTDVKDEDDEQEELAQGSLSIVAELPLDIQAYRVIDDSGPTGITMRDFTQRTFKVNRYICRSMANNLIKRESISSLLMDSGASKVRAINLISQRHVMDNKSVIDFEAERAKNPNQPLLQSPLQTGCDIVHPKHPSSSKPPKRKRIKLDTSKELGGAISPLAPRPVSEEPSPTMETETETKPIEKSKALTLNQLKRVNLIMTFMNENRIIENTVALRNYLKEKGSINFLDKRTLAKLLKVLLDSGQICKEEFSLPYFNTNKQYTIYYLSEISQSQIEEYKTGLGAKLVKICFRKAECVSSDDDEGDNDDPVKTPKVLTCSKFQRLKHLHLYLWILLHGFQPIHDSETLPDAIETGYDSVAAIFPEATYPWMGSVSQLPLASRESGNLNLSDVLYHMPLSLLNIVGITSSRMSSKKSRYITDETYSKVPFHLLPNKIKKLISTKDRDQYTLRNELESLASMKLLILNHDPTLVKRHVRKVTVSLNYNLEILDTTAANPRHSFFLSEAKKLFPVLQHPLSSLKTLEHYWFTLRKICIATPITISSGRLSSRNSSGRFDVYPLPHTKLKNRVANFEFDQKGFGAGGIPPSLFSHNLKRWSMHQNREPWAWERGGVKGGARLGKISASTKQLLHSGGRGLKRNRARKALKIAHKVHQKAKEKTSIASLVSLKPYKGFSPEDIAALSLRTTRERSVWFPHEDNFILLTYLATRVLLKLGHPPTHQSKLRDALHKQFKSSSDKNVPVIHRRLIRLLKMYSNDSLELTINEILEEMSSMSRSVPDQNFDSILEFILSRYVSHDGHMINISLQTNTQILPSTLEELAEDYVLPSLTEDIKTDEFDSLTHIQTNVLDTILAVVGPDSDGIESYDIYKLLETFPEADIQRVINCLKSRLYVAGKKATPGTTTGVLDNRGLKLGANLYQLFDGRYGKEFFSQLSEALASSSEKDFEIKTDAISGGQVSYLIYQLLENPSIRNRSVCEPQFADPLLINDPNSVLSRNLVQLAMAEVEAGEEEDEEREGERNMEAQESNIQEEMEVTTEGESLRKSSLERRGLAQEHQGHAKPHTSGPMMKAGIGTLLNIDESSHLQHGMLHIRPPVNIGCLLDPLDEEEKGEKEVLGVGLSEEVSFESFAAFASTHLGYSSVAIETARQIYTIIDGAGNKGVAMETLRKRTTEQEREEGRDFVKILQDLINFDLIFRVGTAFTLYVSTSHKTSWYFKLDNEEIPIRPWIQKEEQESSILPQFQDGVLSYIITHPGVTMAALLDHFKGVLQRVSLEDILENLLIGNCIKKYTLVQTPTTTSSSPFSKLSSSIIRSCHDDDLSVSICFEAILSAEVLWAKQK</sequence>
<proteinExistence type="predicted"/>
<dbReference type="GO" id="GO:0005634">
    <property type="term" value="C:nucleus"/>
    <property type="evidence" value="ECO:0007669"/>
    <property type="project" value="UniProtKB-SubCell"/>
</dbReference>
<name>A0AAN0IY64_AMPQE</name>
<evidence type="ECO:0000256" key="1">
    <source>
        <dbReference type="ARBA" id="ARBA00004123"/>
    </source>
</evidence>
<accession>A0AAN0IY64</accession>
<keyword evidence="5" id="KW-0539">Nucleus</keyword>
<evidence type="ECO:0000256" key="2">
    <source>
        <dbReference type="ARBA" id="ARBA00022553"/>
    </source>
</evidence>
<dbReference type="PANTHER" id="PTHR15180:SF1">
    <property type="entry name" value="GENERAL TRANSCRIPTION FACTOR 3C POLYPEPTIDE 1"/>
    <property type="match status" value="1"/>
</dbReference>
<evidence type="ECO:0000256" key="5">
    <source>
        <dbReference type="ARBA" id="ARBA00023242"/>
    </source>
</evidence>